<feature type="domain" description="F-box" evidence="1">
    <location>
        <begin position="212"/>
        <end position="259"/>
    </location>
</feature>
<dbReference type="Gene3D" id="3.80.10.10">
    <property type="entry name" value="Ribonuclease Inhibitor"/>
    <property type="match status" value="1"/>
</dbReference>
<name>A0AAN7BVH9_9PEZI</name>
<evidence type="ECO:0000259" key="1">
    <source>
        <dbReference type="PROSITE" id="PS50181"/>
    </source>
</evidence>
<organism evidence="2 3">
    <name type="scientific">Podospora fimiseda</name>
    <dbReference type="NCBI Taxonomy" id="252190"/>
    <lineage>
        <taxon>Eukaryota</taxon>
        <taxon>Fungi</taxon>
        <taxon>Dikarya</taxon>
        <taxon>Ascomycota</taxon>
        <taxon>Pezizomycotina</taxon>
        <taxon>Sordariomycetes</taxon>
        <taxon>Sordariomycetidae</taxon>
        <taxon>Sordariales</taxon>
        <taxon>Podosporaceae</taxon>
        <taxon>Podospora</taxon>
    </lineage>
</organism>
<evidence type="ECO:0000313" key="3">
    <source>
        <dbReference type="Proteomes" id="UP001301958"/>
    </source>
</evidence>
<comment type="caution">
    <text evidence="2">The sequence shown here is derived from an EMBL/GenBank/DDBJ whole genome shotgun (WGS) entry which is preliminary data.</text>
</comment>
<dbReference type="AlphaFoldDB" id="A0AAN7BVH9"/>
<protein>
    <recommendedName>
        <fullName evidence="1">F-box domain-containing protein</fullName>
    </recommendedName>
</protein>
<sequence>MRDFIEKARASLEMDPPDFKRAMVHLLKVIEQCQSCTDKGRHGKDKECHIIQCTKIFRSNDSGEWRDIINRPCPCGYIWPQCSSPNHIEVLDLLADAQQQGQQWISSLATAMGLIRLNPTCAAGYCRVALILFALEKEHKTATSDSKIAITVESLLSYFEFTKPERLRLLAAKFVNVGLRMAVAETTPSSTINYHRVLQLMGHRIGAPESKRDPAKVLPLELYVAIFKYLDPTARSRCLRVNRNWHGLIMGSKSLWACLDIPKPGRVADSAFVLFLKRRPIIETLVFRDMSNMGPITHKKLVTILSTPSLRRLVLPTSRFDPDCIVRSVDLPSKLHLTQLCIANITFDFLHCILYHTQKTLQILQLPACSHSLDELMANLSMPNLRGLAITGSRVVTTIRGNPTPVLPLAITPIAVASPNLEELFIDSFDVYSCEHPGQPQLVNGPGDIEQCWKKLRAITLGPNVRTGRGGIFVARGFPPPTEQMERIDIMSTDATVIHNYLYTVKVGDQYQHAIQDQEFQGILPVMPNLHTFRCRAAVRASLLREILEPALSKLRVLELSVLPHGSVSRSLAGFFPGPLGIGRVDEVLSWLYAENLEHVGLHDFNYCPDRSAQVGPRFDGKPFTKWIENNLPNVTSVAVYPGAQPDSNTYIGSLIAHPRKFRVIWQNSLSGMALDMGLDLARCQGVQLRHWPKGVPAGPDWEQIILKDDWRDAAFKSLWKFDDPKSRYFSVVDDNDSTS</sequence>
<dbReference type="InterPro" id="IPR001810">
    <property type="entry name" value="F-box_dom"/>
</dbReference>
<dbReference type="InterPro" id="IPR036047">
    <property type="entry name" value="F-box-like_dom_sf"/>
</dbReference>
<keyword evidence="3" id="KW-1185">Reference proteome</keyword>
<dbReference type="Proteomes" id="UP001301958">
    <property type="component" value="Unassembled WGS sequence"/>
</dbReference>
<dbReference type="SUPFAM" id="SSF52047">
    <property type="entry name" value="RNI-like"/>
    <property type="match status" value="1"/>
</dbReference>
<reference evidence="2" key="2">
    <citation type="submission" date="2023-05" db="EMBL/GenBank/DDBJ databases">
        <authorList>
            <consortium name="Lawrence Berkeley National Laboratory"/>
            <person name="Steindorff A."/>
            <person name="Hensen N."/>
            <person name="Bonometti L."/>
            <person name="Westerberg I."/>
            <person name="Brannstrom I.O."/>
            <person name="Guillou S."/>
            <person name="Cros-Aarteil S."/>
            <person name="Calhoun S."/>
            <person name="Haridas S."/>
            <person name="Kuo A."/>
            <person name="Mondo S."/>
            <person name="Pangilinan J."/>
            <person name="Riley R."/>
            <person name="Labutti K."/>
            <person name="Andreopoulos B."/>
            <person name="Lipzen A."/>
            <person name="Chen C."/>
            <person name="Yanf M."/>
            <person name="Daum C."/>
            <person name="Ng V."/>
            <person name="Clum A."/>
            <person name="Ohm R."/>
            <person name="Martin F."/>
            <person name="Silar P."/>
            <person name="Natvig D."/>
            <person name="Lalanne C."/>
            <person name="Gautier V."/>
            <person name="Ament-Velasquez S.L."/>
            <person name="Kruys A."/>
            <person name="Hutchinson M.I."/>
            <person name="Powell A.J."/>
            <person name="Barry K."/>
            <person name="Miller A.N."/>
            <person name="Grigoriev I.V."/>
            <person name="Debuchy R."/>
            <person name="Gladieux P."/>
            <person name="Thoren M.H."/>
            <person name="Johannesson H."/>
        </authorList>
    </citation>
    <scope>NUCLEOTIDE SEQUENCE</scope>
    <source>
        <strain evidence="2">CBS 990.96</strain>
    </source>
</reference>
<dbReference type="Gene3D" id="1.20.1280.50">
    <property type="match status" value="1"/>
</dbReference>
<dbReference type="SMART" id="SM00256">
    <property type="entry name" value="FBOX"/>
    <property type="match status" value="1"/>
</dbReference>
<dbReference type="EMBL" id="MU865300">
    <property type="protein sequence ID" value="KAK4230217.1"/>
    <property type="molecule type" value="Genomic_DNA"/>
</dbReference>
<evidence type="ECO:0000313" key="2">
    <source>
        <dbReference type="EMBL" id="KAK4230217.1"/>
    </source>
</evidence>
<accession>A0AAN7BVH9</accession>
<proteinExistence type="predicted"/>
<gene>
    <name evidence="2" type="ORF">QBC38DRAFT_441091</name>
</gene>
<dbReference type="PROSITE" id="PS50181">
    <property type="entry name" value="FBOX"/>
    <property type="match status" value="1"/>
</dbReference>
<dbReference type="SUPFAM" id="SSF81383">
    <property type="entry name" value="F-box domain"/>
    <property type="match status" value="1"/>
</dbReference>
<dbReference type="Pfam" id="PF12937">
    <property type="entry name" value="F-box-like"/>
    <property type="match status" value="1"/>
</dbReference>
<reference evidence="2" key="1">
    <citation type="journal article" date="2023" name="Mol. Phylogenet. Evol.">
        <title>Genome-scale phylogeny and comparative genomics of the fungal order Sordariales.</title>
        <authorList>
            <person name="Hensen N."/>
            <person name="Bonometti L."/>
            <person name="Westerberg I."/>
            <person name="Brannstrom I.O."/>
            <person name="Guillou S."/>
            <person name="Cros-Aarteil S."/>
            <person name="Calhoun S."/>
            <person name="Haridas S."/>
            <person name="Kuo A."/>
            <person name="Mondo S."/>
            <person name="Pangilinan J."/>
            <person name="Riley R."/>
            <person name="LaButti K."/>
            <person name="Andreopoulos B."/>
            <person name="Lipzen A."/>
            <person name="Chen C."/>
            <person name="Yan M."/>
            <person name="Daum C."/>
            <person name="Ng V."/>
            <person name="Clum A."/>
            <person name="Steindorff A."/>
            <person name="Ohm R.A."/>
            <person name="Martin F."/>
            <person name="Silar P."/>
            <person name="Natvig D.O."/>
            <person name="Lalanne C."/>
            <person name="Gautier V."/>
            <person name="Ament-Velasquez S.L."/>
            <person name="Kruys A."/>
            <person name="Hutchinson M.I."/>
            <person name="Powell A.J."/>
            <person name="Barry K."/>
            <person name="Miller A.N."/>
            <person name="Grigoriev I.V."/>
            <person name="Debuchy R."/>
            <person name="Gladieux P."/>
            <person name="Hiltunen Thoren M."/>
            <person name="Johannesson H."/>
        </authorList>
    </citation>
    <scope>NUCLEOTIDE SEQUENCE</scope>
    <source>
        <strain evidence="2">CBS 990.96</strain>
    </source>
</reference>
<dbReference type="InterPro" id="IPR032675">
    <property type="entry name" value="LRR_dom_sf"/>
</dbReference>